<reference evidence="2 3" key="1">
    <citation type="journal article" date="2016" name="Mol. Biol. Evol.">
        <title>Comparative Genomics of Early-Diverging Mushroom-Forming Fungi Provides Insights into the Origins of Lignocellulose Decay Capabilities.</title>
        <authorList>
            <person name="Nagy L.G."/>
            <person name="Riley R."/>
            <person name="Tritt A."/>
            <person name="Adam C."/>
            <person name="Daum C."/>
            <person name="Floudas D."/>
            <person name="Sun H."/>
            <person name="Yadav J.S."/>
            <person name="Pangilinan J."/>
            <person name="Larsson K.H."/>
            <person name="Matsuura K."/>
            <person name="Barry K."/>
            <person name="Labutti K."/>
            <person name="Kuo R."/>
            <person name="Ohm R.A."/>
            <person name="Bhattacharya S.S."/>
            <person name="Shirouzu T."/>
            <person name="Yoshinaga Y."/>
            <person name="Martin F.M."/>
            <person name="Grigoriev I.V."/>
            <person name="Hibbett D.S."/>
        </authorList>
    </citation>
    <scope>NUCLEOTIDE SEQUENCE [LARGE SCALE GENOMIC DNA]</scope>
    <source>
        <strain evidence="2 3">HHB9708</strain>
    </source>
</reference>
<proteinExistence type="predicted"/>
<evidence type="ECO:0000313" key="3">
    <source>
        <dbReference type="Proteomes" id="UP000076722"/>
    </source>
</evidence>
<evidence type="ECO:0000313" key="2">
    <source>
        <dbReference type="EMBL" id="KZS96578.1"/>
    </source>
</evidence>
<organism evidence="2 3">
    <name type="scientific">Sistotremastrum niveocremeum HHB9708</name>
    <dbReference type="NCBI Taxonomy" id="1314777"/>
    <lineage>
        <taxon>Eukaryota</taxon>
        <taxon>Fungi</taxon>
        <taxon>Dikarya</taxon>
        <taxon>Basidiomycota</taxon>
        <taxon>Agaricomycotina</taxon>
        <taxon>Agaricomycetes</taxon>
        <taxon>Sistotremastrales</taxon>
        <taxon>Sistotremastraceae</taxon>
        <taxon>Sertulicium</taxon>
        <taxon>Sertulicium niveocremeum</taxon>
    </lineage>
</organism>
<name>A0A164Y4U4_9AGAM</name>
<dbReference type="AlphaFoldDB" id="A0A164Y4U4"/>
<evidence type="ECO:0000256" key="1">
    <source>
        <dbReference type="SAM" id="MobiDB-lite"/>
    </source>
</evidence>
<gene>
    <name evidence="2" type="ORF">SISNIDRAFT_483134</name>
</gene>
<keyword evidence="3" id="KW-1185">Reference proteome</keyword>
<dbReference type="Proteomes" id="UP000076722">
    <property type="component" value="Unassembled WGS sequence"/>
</dbReference>
<accession>A0A164Y4U4</accession>
<protein>
    <submittedName>
        <fullName evidence="2">Uncharacterized protein</fullName>
    </submittedName>
</protein>
<dbReference type="EMBL" id="KV419399">
    <property type="protein sequence ID" value="KZS96578.1"/>
    <property type="molecule type" value="Genomic_DNA"/>
</dbReference>
<feature type="region of interest" description="Disordered" evidence="1">
    <location>
        <begin position="1"/>
        <end position="34"/>
    </location>
</feature>
<sequence>MSSPTEGSEYHADHPASILDDPISPPPPSTEPSYIPLPEARAAIKSVLEKTTPSASIIITQETYEQLIQEFPMLDHMSDESYPVKHYYCTQTCELFLECETEIHQYPELSRQIIQTIQSRCLETFHATFKLTPKTHIALLPLFEESEGLFRIKHHYSAQTRTLFVEYHSKIQNYPRHFILTSWLNSPVPEDLAKHYGTLAPSLSGLEHVNEFEAFEADGDLEVTVDGSIRRTMVLEVAYAQPYKDAFEKCAVMLHTHIADVAVLVKIEYSEDAALTTASFEILEWRGSKLCDPTQRLPEHSCFNDSMMASIYGTVAKQSYYITLRRSGLRTLQLHSTNQINPVSLKYYIAYGCPVGLPLEERNVLRSKVWCTLHMEGLRDKIIQGRRDLLASKEQYASAEWKRKVEEREQKVLKEAAEDAAANGGVEPYEDYS</sequence>